<dbReference type="GeneTree" id="ENSGT00390000009664"/>
<dbReference type="InterPro" id="IPR026770">
    <property type="entry name" value="RNase_K"/>
</dbReference>
<dbReference type="GO" id="GO:0004521">
    <property type="term" value="F:RNA endonuclease activity"/>
    <property type="evidence" value="ECO:0007669"/>
    <property type="project" value="InterPro"/>
</dbReference>
<feature type="transmembrane region" description="Helical" evidence="6">
    <location>
        <begin position="67"/>
        <end position="87"/>
    </location>
</feature>
<proteinExistence type="inferred from homology"/>
<reference evidence="7" key="2">
    <citation type="submission" date="2025-09" db="UniProtKB">
        <authorList>
            <consortium name="Ensembl"/>
        </authorList>
    </citation>
    <scope>IDENTIFICATION</scope>
</reference>
<accession>A0A3Q0SIW2</accession>
<keyword evidence="5 6" id="KW-0472">Membrane</keyword>
<name>A0A3Q0SIW2_AMPCI</name>
<comment type="similarity">
    <text evidence="2">Belongs to the RNase K family.</text>
</comment>
<organism evidence="7 8">
    <name type="scientific">Amphilophus citrinellus</name>
    <name type="common">Midas cichlid</name>
    <name type="synonym">Cichlasoma citrinellum</name>
    <dbReference type="NCBI Taxonomy" id="61819"/>
    <lineage>
        <taxon>Eukaryota</taxon>
        <taxon>Metazoa</taxon>
        <taxon>Chordata</taxon>
        <taxon>Craniata</taxon>
        <taxon>Vertebrata</taxon>
        <taxon>Euteleostomi</taxon>
        <taxon>Actinopterygii</taxon>
        <taxon>Neopterygii</taxon>
        <taxon>Teleostei</taxon>
        <taxon>Neoteleostei</taxon>
        <taxon>Acanthomorphata</taxon>
        <taxon>Ovalentaria</taxon>
        <taxon>Cichlomorphae</taxon>
        <taxon>Cichliformes</taxon>
        <taxon>Cichlidae</taxon>
        <taxon>New World cichlids</taxon>
        <taxon>Cichlasomatinae</taxon>
        <taxon>Heroini</taxon>
        <taxon>Amphilophus</taxon>
    </lineage>
</organism>
<protein>
    <submittedName>
        <fullName evidence="7">Ribonuclease, RNase K a</fullName>
    </submittedName>
</protein>
<keyword evidence="3 6" id="KW-0812">Transmembrane</keyword>
<dbReference type="GO" id="GO:0016020">
    <property type="term" value="C:membrane"/>
    <property type="evidence" value="ECO:0007669"/>
    <property type="project" value="UniProtKB-SubCell"/>
</dbReference>
<evidence type="ECO:0000313" key="8">
    <source>
        <dbReference type="Proteomes" id="UP000261340"/>
    </source>
</evidence>
<dbReference type="STRING" id="61819.ENSACIP00000020320"/>
<evidence type="ECO:0000256" key="4">
    <source>
        <dbReference type="ARBA" id="ARBA00022989"/>
    </source>
</evidence>
<evidence type="ECO:0000256" key="1">
    <source>
        <dbReference type="ARBA" id="ARBA00004141"/>
    </source>
</evidence>
<evidence type="ECO:0000256" key="3">
    <source>
        <dbReference type="ARBA" id="ARBA00022692"/>
    </source>
</evidence>
<evidence type="ECO:0000313" key="7">
    <source>
        <dbReference type="Ensembl" id="ENSACIP00000020320.1"/>
    </source>
</evidence>
<dbReference type="Pfam" id="PF23489">
    <property type="entry name" value="V-ATPase_su_f"/>
    <property type="match status" value="1"/>
</dbReference>
<reference evidence="7" key="1">
    <citation type="submission" date="2025-08" db="UniProtKB">
        <authorList>
            <consortium name="Ensembl"/>
        </authorList>
    </citation>
    <scope>IDENTIFICATION</scope>
</reference>
<dbReference type="InterPro" id="IPR056552">
    <property type="entry name" value="Ribonucl_Kappa"/>
</dbReference>
<dbReference type="Proteomes" id="UP000261340">
    <property type="component" value="Unplaced"/>
</dbReference>
<comment type="subcellular location">
    <subcellularLocation>
        <location evidence="1">Membrane</location>
        <topology evidence="1">Multi-pass membrane protein</topology>
    </subcellularLocation>
</comment>
<keyword evidence="4 6" id="KW-1133">Transmembrane helix</keyword>
<evidence type="ECO:0000256" key="6">
    <source>
        <dbReference type="SAM" id="Phobius"/>
    </source>
</evidence>
<dbReference type="PANTHER" id="PTHR31733">
    <property type="entry name" value="RIBONUCLEASE KAPPA"/>
    <property type="match status" value="1"/>
</dbReference>
<feature type="transmembrane region" description="Helical" evidence="6">
    <location>
        <begin position="12"/>
        <end position="34"/>
    </location>
</feature>
<dbReference type="Ensembl" id="ENSACIT00000020856.1">
    <property type="protein sequence ID" value="ENSACIP00000020320.1"/>
    <property type="gene ID" value="ENSACIG00000015798.1"/>
</dbReference>
<sequence length="101" mass="11278">MRGLICGPKLAACGVVLSIWGVIMLAMLGIFFTMHSAVLIEDLPLTDEDTFKNSTTPQKVYDLYQKVGYNCFIAAAVYVLCGAFSWCQMRLNKQNYMNSHS</sequence>
<keyword evidence="8" id="KW-1185">Reference proteome</keyword>
<dbReference type="OMA" id="AAHNCWI"/>
<dbReference type="AlphaFoldDB" id="A0A3Q0SIW2"/>
<evidence type="ECO:0000256" key="2">
    <source>
        <dbReference type="ARBA" id="ARBA00008458"/>
    </source>
</evidence>
<evidence type="ECO:0000256" key="5">
    <source>
        <dbReference type="ARBA" id="ARBA00023136"/>
    </source>
</evidence>